<dbReference type="SUPFAM" id="SSF53448">
    <property type="entry name" value="Nucleotide-diphospho-sugar transferases"/>
    <property type="match status" value="1"/>
</dbReference>
<feature type="transmembrane region" description="Helical" evidence="12">
    <location>
        <begin position="435"/>
        <end position="455"/>
    </location>
</feature>
<evidence type="ECO:0000256" key="7">
    <source>
        <dbReference type="ARBA" id="ARBA00022989"/>
    </source>
</evidence>
<keyword evidence="6" id="KW-0735">Signal-anchor</keyword>
<feature type="transmembrane region" description="Helical" evidence="12">
    <location>
        <begin position="356"/>
        <end position="376"/>
    </location>
</feature>
<evidence type="ECO:0000256" key="12">
    <source>
        <dbReference type="SAM" id="Phobius"/>
    </source>
</evidence>
<evidence type="ECO:0000313" key="14">
    <source>
        <dbReference type="Proteomes" id="UP000037069"/>
    </source>
</evidence>
<dbReference type="PANTHER" id="PTHR31646:SF1">
    <property type="entry name" value="ALPHA-1,2-MANNOSYLTRANSFERASE MNN2"/>
    <property type="match status" value="1"/>
</dbReference>
<feature type="compositionally biased region" description="Polar residues" evidence="11">
    <location>
        <begin position="499"/>
        <end position="513"/>
    </location>
</feature>
<evidence type="ECO:0000256" key="2">
    <source>
        <dbReference type="ARBA" id="ARBA00004606"/>
    </source>
</evidence>
<organism evidence="13 14">
    <name type="scientific">Lucilia cuprina</name>
    <name type="common">Green bottle fly</name>
    <name type="synonym">Australian sheep blowfly</name>
    <dbReference type="NCBI Taxonomy" id="7375"/>
    <lineage>
        <taxon>Eukaryota</taxon>
        <taxon>Metazoa</taxon>
        <taxon>Ecdysozoa</taxon>
        <taxon>Arthropoda</taxon>
        <taxon>Hexapoda</taxon>
        <taxon>Insecta</taxon>
        <taxon>Pterygota</taxon>
        <taxon>Neoptera</taxon>
        <taxon>Endopterygota</taxon>
        <taxon>Diptera</taxon>
        <taxon>Brachycera</taxon>
        <taxon>Muscomorpha</taxon>
        <taxon>Oestroidea</taxon>
        <taxon>Calliphoridae</taxon>
        <taxon>Luciliinae</taxon>
        <taxon>Lucilia</taxon>
    </lineage>
</organism>
<dbReference type="GO" id="GO:0000139">
    <property type="term" value="C:Golgi membrane"/>
    <property type="evidence" value="ECO:0007669"/>
    <property type="project" value="UniProtKB-SubCell"/>
</dbReference>
<dbReference type="GO" id="GO:0000026">
    <property type="term" value="F:alpha-1,2-mannosyltransferase activity"/>
    <property type="evidence" value="ECO:0007669"/>
    <property type="project" value="TreeGrafter"/>
</dbReference>
<proteinExistence type="inferred from homology"/>
<keyword evidence="14" id="KW-1185">Reference proteome</keyword>
<keyword evidence="5 12" id="KW-0812">Transmembrane</keyword>
<evidence type="ECO:0000256" key="9">
    <source>
        <dbReference type="ARBA" id="ARBA00023136"/>
    </source>
</evidence>
<comment type="similarity">
    <text evidence="3">Belongs to the MNN1/MNT family.</text>
</comment>
<sequence>MNVKCRLLNQIYGEDLSGKITSMYALKPLAILASQFEDIFFMDSDSLPLSDVNEIFDWDIYQQKGLIINSDFWMRAVHPSFYDIVGIELGGRARGDPNDEVLREVDRAGAIPGLSNESGQMFIKKSQHFRSLLLATYYNLYGPTCYFPLLMQRNHGEGDKDTYAAAAVVLKEDFYQTQQKPDSYGYFLGPGDYQGLAMIQPNPITAYQIDLEGKEVEKKYFALHANTLKANPPDTHTIFRVKQTGLKHNSCNIISTIKKWANKLKKSMQMDEDNSNSDWNPGVVSDAVNGAVNSAFNSAFKDKITDMIIWNNYEGLISTESMIVSEKASYYYIGLFLLLLTASSIMSIIIKIFNHAPVVIFIASIPFLVLSVINLYPTSVRTWYSTDQDCYHSKFTIPAFRYSHLYTLHITTSAITGIIFGLLHAFSNLNWSTTFITFDALSGFAFAVHTIFFFIRYERTIPDKVKIYQYVESKYWMSERAKKLLKAATVETIPLNSVSVDRSDTNTPPNGAQQVVIETPPESVQEYDVRSSFSDSQVRNESSPHRDQQESNSEPPPNDQEENNGS</sequence>
<gene>
    <name evidence="13" type="ORF">FF38_03280</name>
</gene>
<dbReference type="PANTHER" id="PTHR31646">
    <property type="entry name" value="ALPHA-1,2-MANNOSYLTRANSFERASE MNN2"/>
    <property type="match status" value="1"/>
</dbReference>
<dbReference type="EMBL" id="JRES01000710">
    <property type="protein sequence ID" value="KNC29051.1"/>
    <property type="molecule type" value="Genomic_DNA"/>
</dbReference>
<dbReference type="AlphaFoldDB" id="A0A0L0C9X0"/>
<comment type="caution">
    <text evidence="13">The sequence shown here is derived from an EMBL/GenBank/DDBJ whole genome shotgun (WGS) entry which is preliminary data.</text>
</comment>
<protein>
    <submittedName>
        <fullName evidence="13">Uncharacterized protein</fullName>
    </submittedName>
</protein>
<evidence type="ECO:0000256" key="10">
    <source>
        <dbReference type="ARBA" id="ARBA00037847"/>
    </source>
</evidence>
<evidence type="ECO:0000256" key="11">
    <source>
        <dbReference type="SAM" id="MobiDB-lite"/>
    </source>
</evidence>
<evidence type="ECO:0000256" key="4">
    <source>
        <dbReference type="ARBA" id="ARBA00022679"/>
    </source>
</evidence>
<dbReference type="Proteomes" id="UP000037069">
    <property type="component" value="Unassembled WGS sequence"/>
</dbReference>
<comment type="subcellular location">
    <subcellularLocation>
        <location evidence="10">Endomembrane system</location>
        <topology evidence="10">Single-pass membrane protein</topology>
    </subcellularLocation>
    <subcellularLocation>
        <location evidence="1">Golgi apparatus membrane</location>
    </subcellularLocation>
    <subcellularLocation>
        <location evidence="2">Membrane</location>
        <topology evidence="2">Single-pass type II membrane protein</topology>
    </subcellularLocation>
</comment>
<feature type="region of interest" description="Disordered" evidence="11">
    <location>
        <begin position="499"/>
        <end position="566"/>
    </location>
</feature>
<feature type="transmembrane region" description="Helical" evidence="12">
    <location>
        <begin position="330"/>
        <end position="350"/>
    </location>
</feature>
<dbReference type="InterPro" id="IPR022751">
    <property type="entry name" value="Alpha_mannosyltransferase"/>
</dbReference>
<evidence type="ECO:0000313" key="13">
    <source>
        <dbReference type="EMBL" id="KNC29051.1"/>
    </source>
</evidence>
<accession>A0A0L0C9X0</accession>
<evidence type="ECO:0000256" key="6">
    <source>
        <dbReference type="ARBA" id="ARBA00022968"/>
    </source>
</evidence>
<dbReference type="InterPro" id="IPR029044">
    <property type="entry name" value="Nucleotide-diphossugar_trans"/>
</dbReference>
<name>A0A0L0C9X0_LUCCU</name>
<evidence type="ECO:0000256" key="1">
    <source>
        <dbReference type="ARBA" id="ARBA00004394"/>
    </source>
</evidence>
<dbReference type="GO" id="GO:0046354">
    <property type="term" value="P:mannan biosynthetic process"/>
    <property type="evidence" value="ECO:0007669"/>
    <property type="project" value="TreeGrafter"/>
</dbReference>
<keyword evidence="7 12" id="KW-1133">Transmembrane helix</keyword>
<keyword evidence="9 12" id="KW-0472">Membrane</keyword>
<evidence type="ECO:0000256" key="5">
    <source>
        <dbReference type="ARBA" id="ARBA00022692"/>
    </source>
</evidence>
<keyword evidence="8" id="KW-0333">Golgi apparatus</keyword>
<evidence type="ECO:0000256" key="3">
    <source>
        <dbReference type="ARBA" id="ARBA00009105"/>
    </source>
</evidence>
<feature type="transmembrane region" description="Helical" evidence="12">
    <location>
        <begin position="405"/>
        <end position="423"/>
    </location>
</feature>
<keyword evidence="4" id="KW-0808">Transferase</keyword>
<evidence type="ECO:0000256" key="8">
    <source>
        <dbReference type="ARBA" id="ARBA00023034"/>
    </source>
</evidence>
<dbReference type="STRING" id="7375.A0A0L0C9X0"/>
<feature type="compositionally biased region" description="Polar residues" evidence="11">
    <location>
        <begin position="531"/>
        <end position="541"/>
    </location>
</feature>
<dbReference type="Pfam" id="PF11051">
    <property type="entry name" value="Mannosyl_trans3"/>
    <property type="match status" value="1"/>
</dbReference>
<reference evidence="13 14" key="1">
    <citation type="journal article" date="2015" name="Nat. Commun.">
        <title>Lucilia cuprina genome unlocks parasitic fly biology to underpin future interventions.</title>
        <authorList>
            <person name="Anstead C.A."/>
            <person name="Korhonen P.K."/>
            <person name="Young N.D."/>
            <person name="Hall R.S."/>
            <person name="Jex A.R."/>
            <person name="Murali S.C."/>
            <person name="Hughes D.S."/>
            <person name="Lee S.F."/>
            <person name="Perry T."/>
            <person name="Stroehlein A.J."/>
            <person name="Ansell B.R."/>
            <person name="Breugelmans B."/>
            <person name="Hofmann A."/>
            <person name="Qu J."/>
            <person name="Dugan S."/>
            <person name="Lee S.L."/>
            <person name="Chao H."/>
            <person name="Dinh H."/>
            <person name="Han Y."/>
            <person name="Doddapaneni H.V."/>
            <person name="Worley K.C."/>
            <person name="Muzny D.M."/>
            <person name="Ioannidis P."/>
            <person name="Waterhouse R.M."/>
            <person name="Zdobnov E.M."/>
            <person name="James P.J."/>
            <person name="Bagnall N.H."/>
            <person name="Kotze A.C."/>
            <person name="Gibbs R.A."/>
            <person name="Richards S."/>
            <person name="Batterham P."/>
            <person name="Gasser R.B."/>
        </authorList>
    </citation>
    <scope>NUCLEOTIDE SEQUENCE [LARGE SCALE GENOMIC DNA]</scope>
    <source>
        <strain evidence="13 14">LS</strain>
        <tissue evidence="13">Full body</tissue>
    </source>
</reference>